<evidence type="ECO:0000313" key="3">
    <source>
        <dbReference type="Proteomes" id="UP000507470"/>
    </source>
</evidence>
<dbReference type="AlphaFoldDB" id="A0A6J8BH23"/>
<proteinExistence type="predicted"/>
<dbReference type="OrthoDB" id="9902985at2759"/>
<gene>
    <name evidence="2" type="ORF">MCOR_18744</name>
</gene>
<protein>
    <submittedName>
        <fullName evidence="2">Uncharacterized protein</fullName>
    </submittedName>
</protein>
<feature type="region of interest" description="Disordered" evidence="1">
    <location>
        <begin position="80"/>
        <end position="175"/>
    </location>
</feature>
<dbReference type="Proteomes" id="UP000507470">
    <property type="component" value="Unassembled WGS sequence"/>
</dbReference>
<keyword evidence="3" id="KW-1185">Reference proteome</keyword>
<evidence type="ECO:0000256" key="1">
    <source>
        <dbReference type="SAM" id="MobiDB-lite"/>
    </source>
</evidence>
<reference evidence="2 3" key="1">
    <citation type="submission" date="2020-06" db="EMBL/GenBank/DDBJ databases">
        <authorList>
            <person name="Li R."/>
            <person name="Bekaert M."/>
        </authorList>
    </citation>
    <scope>NUCLEOTIDE SEQUENCE [LARGE SCALE GENOMIC DNA]</scope>
    <source>
        <strain evidence="3">wild</strain>
    </source>
</reference>
<sequence>MIRRYVKKWLHLPSCTTDHLFYTSTAMGGLGLPRLSKSAPCSRINTKRAVLNSKDENITSFVKTTGIEDEIRDTADKLNIRIPSNPKRPATWRKNEEKEWAAQPAAGKGGSTSNTSVRTAGYSYRLDRNTSGKEISSARSKSVRTRTPLESPLQGPTEEKILPADAARQRQKRRKSEKYLHLVPVIKEQFGVTEVTVRGLAVGARGGWCKGNAKTMEIVGLNDKGLHSFICRFALRGTLNLLRLFTEGRGPGARTATAPMGYNVHSRSKCVKRGKRNSIQVRKDSQLESCPMTRVSTYNQWMPSLQTMTYTEVH</sequence>
<accession>A0A6J8BH23</accession>
<organism evidence="2 3">
    <name type="scientific">Mytilus coruscus</name>
    <name type="common">Sea mussel</name>
    <dbReference type="NCBI Taxonomy" id="42192"/>
    <lineage>
        <taxon>Eukaryota</taxon>
        <taxon>Metazoa</taxon>
        <taxon>Spiralia</taxon>
        <taxon>Lophotrochozoa</taxon>
        <taxon>Mollusca</taxon>
        <taxon>Bivalvia</taxon>
        <taxon>Autobranchia</taxon>
        <taxon>Pteriomorphia</taxon>
        <taxon>Mytilida</taxon>
        <taxon>Mytiloidea</taxon>
        <taxon>Mytilidae</taxon>
        <taxon>Mytilinae</taxon>
        <taxon>Mytilus</taxon>
    </lineage>
</organism>
<name>A0A6J8BH23_MYTCO</name>
<dbReference type="EMBL" id="CACVKT020003300">
    <property type="protein sequence ID" value="CAC5382956.1"/>
    <property type="molecule type" value="Genomic_DNA"/>
</dbReference>
<evidence type="ECO:0000313" key="2">
    <source>
        <dbReference type="EMBL" id="CAC5382956.1"/>
    </source>
</evidence>